<dbReference type="InterPro" id="IPR002397">
    <property type="entry name" value="Cyt_P450_B"/>
</dbReference>
<keyword evidence="2" id="KW-0408">Iron</keyword>
<dbReference type="GeneID" id="96612021"/>
<dbReference type="RefSeq" id="WP_038682218.1">
    <property type="nucleotide sequence ID" value="NZ_BJMC01000024.1"/>
</dbReference>
<dbReference type="GO" id="GO:0004497">
    <property type="term" value="F:monooxygenase activity"/>
    <property type="evidence" value="ECO:0007669"/>
    <property type="project" value="UniProtKB-KW"/>
</dbReference>
<evidence type="ECO:0000256" key="2">
    <source>
        <dbReference type="RuleBase" id="RU000461"/>
    </source>
</evidence>
<comment type="similarity">
    <text evidence="1 2">Belongs to the cytochrome P450 family.</text>
</comment>
<dbReference type="AlphaFoldDB" id="A0A0A1DP84"/>
<dbReference type="HOGENOM" id="CLU_033716_0_1_11"/>
<dbReference type="eggNOG" id="COG2124">
    <property type="taxonomic scope" value="Bacteria"/>
</dbReference>
<sequence length="399" mass="43617">MHVSSHVPDDLVVDFDYRYADEIAGDPWAFLARQTEGPGVFWSPRHGGHWVIARTALVDEVFRDHERFSNGKVAIPAPPRPQSIPASMDPPEHGRYRRILSRHVFSPKALGTLVDDVHAVGATLMADLAPQGRCEFVADFARPLPVSLLLRMLGLPEDVRDTLALWVRQMFHGGSVDEALAGYQEAFAFLGAWLDDALAREDDPGIVLPALRAARVQDRPLTRDEMHSMAMMLLGAGVDTVTSQMTHCMRYVAENPAVRQRLLDDPGLVPNAVEELLRRYGIANIARVVRDDMVYEGVAMRAGDLVLCSTALAGLDARSFPDPMTVDLDRPNAKEHMPFGAGPHICPGAYLARVVLKSLLTEVLAQLPGLAIAPEARLTHVSGMTVSLTALPLVWGAGQ</sequence>
<keyword evidence="2" id="KW-0349">Heme</keyword>
<dbReference type="GO" id="GO:0020037">
    <property type="term" value="F:heme binding"/>
    <property type="evidence" value="ECO:0007669"/>
    <property type="project" value="InterPro"/>
</dbReference>
<dbReference type="PANTHER" id="PTHR46696">
    <property type="entry name" value="P450, PUTATIVE (EUROFUNG)-RELATED"/>
    <property type="match status" value="1"/>
</dbReference>
<dbReference type="InterPro" id="IPR017972">
    <property type="entry name" value="Cyt_P450_CS"/>
</dbReference>
<dbReference type="EMBL" id="CP009896">
    <property type="protein sequence ID" value="AIY19226.1"/>
    <property type="molecule type" value="Genomic_DNA"/>
</dbReference>
<dbReference type="PRINTS" id="PR00359">
    <property type="entry name" value="BP450"/>
</dbReference>
<keyword evidence="2" id="KW-0503">Monooxygenase</keyword>
<evidence type="ECO:0000313" key="4">
    <source>
        <dbReference type="Proteomes" id="UP000030300"/>
    </source>
</evidence>
<keyword evidence="2" id="KW-0479">Metal-binding</keyword>
<dbReference type="PRINTS" id="PR00385">
    <property type="entry name" value="P450"/>
</dbReference>
<proteinExistence type="inferred from homology"/>
<dbReference type="InterPro" id="IPR036396">
    <property type="entry name" value="Cyt_P450_sf"/>
</dbReference>
<gene>
    <name evidence="3" type="ORF">KR76_25030</name>
</gene>
<dbReference type="InterPro" id="IPR001128">
    <property type="entry name" value="Cyt_P450"/>
</dbReference>
<dbReference type="Pfam" id="PF00067">
    <property type="entry name" value="p450"/>
    <property type="match status" value="1"/>
</dbReference>
<evidence type="ECO:0000313" key="3">
    <source>
        <dbReference type="EMBL" id="AIY19226.1"/>
    </source>
</evidence>
<reference evidence="3 4" key="1">
    <citation type="journal article" date="2015" name="Genome Announc.">
        <title>Complete Genome Sequence of Steroid-Transforming Nocardioides simplex VKM Ac-2033D.</title>
        <authorList>
            <person name="Shtratnikova V.Y."/>
            <person name="Schelkunov M.I."/>
            <person name="Pekov Y.A."/>
            <person name="Fokina V.V."/>
            <person name="Logacheva M.D."/>
            <person name="Sokolov S.L."/>
            <person name="Bragin E.Y."/>
            <person name="Ashapkin V.V."/>
            <person name="Donova M.V."/>
        </authorList>
    </citation>
    <scope>NUCLEOTIDE SEQUENCE [LARGE SCALE GENOMIC DNA]</scope>
    <source>
        <strain evidence="3 4">VKM Ac-2033D</strain>
    </source>
</reference>
<dbReference type="Gene3D" id="1.10.630.10">
    <property type="entry name" value="Cytochrome P450"/>
    <property type="match status" value="1"/>
</dbReference>
<dbReference type="PANTHER" id="PTHR46696:SF6">
    <property type="entry name" value="P450, PUTATIVE (EUROFUNG)-RELATED"/>
    <property type="match status" value="1"/>
</dbReference>
<keyword evidence="4" id="KW-1185">Reference proteome</keyword>
<accession>A0A0A1DP84</accession>
<dbReference type="SUPFAM" id="SSF48264">
    <property type="entry name" value="Cytochrome P450"/>
    <property type="match status" value="1"/>
</dbReference>
<dbReference type="STRING" id="2045.KR76_25030"/>
<dbReference type="GO" id="GO:0016705">
    <property type="term" value="F:oxidoreductase activity, acting on paired donors, with incorporation or reduction of molecular oxygen"/>
    <property type="evidence" value="ECO:0007669"/>
    <property type="project" value="InterPro"/>
</dbReference>
<dbReference type="GO" id="GO:0005506">
    <property type="term" value="F:iron ion binding"/>
    <property type="evidence" value="ECO:0007669"/>
    <property type="project" value="InterPro"/>
</dbReference>
<dbReference type="KEGG" id="psim:KR76_25030"/>
<organism evidence="3 4">
    <name type="scientific">Nocardioides simplex</name>
    <name type="common">Arthrobacter simplex</name>
    <dbReference type="NCBI Taxonomy" id="2045"/>
    <lineage>
        <taxon>Bacteria</taxon>
        <taxon>Bacillati</taxon>
        <taxon>Actinomycetota</taxon>
        <taxon>Actinomycetes</taxon>
        <taxon>Propionibacteriales</taxon>
        <taxon>Nocardioidaceae</taxon>
        <taxon>Pimelobacter</taxon>
    </lineage>
</organism>
<dbReference type="Proteomes" id="UP000030300">
    <property type="component" value="Chromosome"/>
</dbReference>
<evidence type="ECO:0000256" key="1">
    <source>
        <dbReference type="ARBA" id="ARBA00010617"/>
    </source>
</evidence>
<dbReference type="OrthoDB" id="502624at2"/>
<protein>
    <submittedName>
        <fullName evidence="3">Cytochrome P450</fullName>
    </submittedName>
</protein>
<dbReference type="PROSITE" id="PS00086">
    <property type="entry name" value="CYTOCHROME_P450"/>
    <property type="match status" value="1"/>
</dbReference>
<name>A0A0A1DP84_NOCSI</name>
<keyword evidence="2" id="KW-0560">Oxidoreductase</keyword>